<evidence type="ECO:0000313" key="2">
    <source>
        <dbReference type="Proteomes" id="UP000030652"/>
    </source>
</evidence>
<dbReference type="AlphaFoldDB" id="A0A0B0ERN6"/>
<comment type="caution">
    <text evidence="1">The sequence shown here is derived from an EMBL/GenBank/DDBJ whole genome shotgun (WGS) entry which is preliminary data.</text>
</comment>
<protein>
    <submittedName>
        <fullName evidence="1">Uncharacterized protein</fullName>
    </submittedName>
</protein>
<dbReference type="Proteomes" id="UP000030652">
    <property type="component" value="Unassembled WGS sequence"/>
</dbReference>
<accession>A0A0B0ERN6</accession>
<organism evidence="1 2">
    <name type="scientific">Candidatus Scalindua brodae</name>
    <dbReference type="NCBI Taxonomy" id="237368"/>
    <lineage>
        <taxon>Bacteria</taxon>
        <taxon>Pseudomonadati</taxon>
        <taxon>Planctomycetota</taxon>
        <taxon>Candidatus Brocadiia</taxon>
        <taxon>Candidatus Brocadiales</taxon>
        <taxon>Candidatus Scalinduaceae</taxon>
        <taxon>Candidatus Scalindua</taxon>
    </lineage>
</organism>
<sequence length="60" mass="6959">MRVVDRKRVLPEVTIGLDKEETITLSTILSKSELEKKFCHDLLSKINVVLQDDDFKDKNN</sequence>
<proteinExistence type="predicted"/>
<evidence type="ECO:0000313" key="1">
    <source>
        <dbReference type="EMBL" id="KHE93803.1"/>
    </source>
</evidence>
<name>A0A0B0ERN6_9BACT</name>
<reference evidence="1 2" key="1">
    <citation type="submission" date="2014-10" db="EMBL/GenBank/DDBJ databases">
        <title>Draft genome of anammox bacterium scalindua brodae, obtained using differential coverage binning of sequence data from two enrichment reactors.</title>
        <authorList>
            <person name="Speth D.R."/>
            <person name="Russ L."/>
            <person name="Kartal B."/>
            <person name="Op den Camp H.J."/>
            <person name="Dutilh B.E."/>
            <person name="Jetten M.S."/>
        </authorList>
    </citation>
    <scope>NUCLEOTIDE SEQUENCE [LARGE SCALE GENOMIC DNA]</scope>
    <source>
        <strain evidence="1">RU1</strain>
    </source>
</reference>
<gene>
    <name evidence="1" type="ORF">SCABRO_00451</name>
</gene>
<dbReference type="EMBL" id="JRYO01000035">
    <property type="protein sequence ID" value="KHE93803.1"/>
    <property type="molecule type" value="Genomic_DNA"/>
</dbReference>